<evidence type="ECO:0000313" key="9">
    <source>
        <dbReference type="Proteomes" id="UP000657918"/>
    </source>
</evidence>
<comment type="similarity">
    <text evidence="2">Belongs to the glycosyltransferase 47 family.</text>
</comment>
<evidence type="ECO:0000256" key="4">
    <source>
        <dbReference type="ARBA" id="ARBA00022968"/>
    </source>
</evidence>
<dbReference type="InterPro" id="IPR004263">
    <property type="entry name" value="Exostosin"/>
</dbReference>
<feature type="domain" description="Exostosin GT47" evidence="7">
    <location>
        <begin position="65"/>
        <end position="388"/>
    </location>
</feature>
<reference evidence="8 9" key="1">
    <citation type="submission" date="2020-10" db="EMBL/GenBank/DDBJ databases">
        <title>Plant Genome Project.</title>
        <authorList>
            <person name="Zhang R.-G."/>
        </authorList>
    </citation>
    <scope>NUCLEOTIDE SEQUENCE [LARGE SCALE GENOMIC DNA]</scope>
    <source>
        <strain evidence="8">FAFU-HL-1</strain>
        <tissue evidence="8">Leaf</tissue>
    </source>
</reference>
<dbReference type="InterPro" id="IPR040911">
    <property type="entry name" value="Exostosin_GT47"/>
</dbReference>
<dbReference type="GO" id="GO:0016757">
    <property type="term" value="F:glycosyltransferase activity"/>
    <property type="evidence" value="ECO:0007669"/>
    <property type="project" value="UniProtKB-KW"/>
</dbReference>
<keyword evidence="9" id="KW-1185">Reference proteome</keyword>
<evidence type="ECO:0000256" key="3">
    <source>
        <dbReference type="ARBA" id="ARBA00022676"/>
    </source>
</evidence>
<evidence type="ECO:0000256" key="2">
    <source>
        <dbReference type="ARBA" id="ARBA00010271"/>
    </source>
</evidence>
<keyword evidence="3" id="KW-0328">Glycosyltransferase</keyword>
<organism evidence="8 9">
    <name type="scientific">Salix dunnii</name>
    <dbReference type="NCBI Taxonomy" id="1413687"/>
    <lineage>
        <taxon>Eukaryota</taxon>
        <taxon>Viridiplantae</taxon>
        <taxon>Streptophyta</taxon>
        <taxon>Embryophyta</taxon>
        <taxon>Tracheophyta</taxon>
        <taxon>Spermatophyta</taxon>
        <taxon>Magnoliopsida</taxon>
        <taxon>eudicotyledons</taxon>
        <taxon>Gunneridae</taxon>
        <taxon>Pentapetalae</taxon>
        <taxon>rosids</taxon>
        <taxon>fabids</taxon>
        <taxon>Malpighiales</taxon>
        <taxon>Salicaceae</taxon>
        <taxon>Saliceae</taxon>
        <taxon>Salix</taxon>
    </lineage>
</organism>
<proteinExistence type="inferred from homology"/>
<keyword evidence="6" id="KW-0812">Transmembrane</keyword>
<comment type="caution">
    <text evidence="8">The sequence shown here is derived from an EMBL/GenBank/DDBJ whole genome shotgun (WGS) entry which is preliminary data.</text>
</comment>
<dbReference type="PANTHER" id="PTHR11062">
    <property type="entry name" value="EXOSTOSIN HEPARAN SULFATE GLYCOSYLTRANSFERASE -RELATED"/>
    <property type="match status" value="1"/>
</dbReference>
<name>A0A835JLL1_9ROSI</name>
<dbReference type="EMBL" id="JADGMS010000012">
    <property type="protein sequence ID" value="KAF9671651.1"/>
    <property type="molecule type" value="Genomic_DNA"/>
</dbReference>
<evidence type="ECO:0000256" key="6">
    <source>
        <dbReference type="SAM" id="Phobius"/>
    </source>
</evidence>
<keyword evidence="6" id="KW-1133">Transmembrane helix</keyword>
<gene>
    <name evidence="8" type="ORF">SADUNF_Sadunf12G0069800</name>
</gene>
<keyword evidence="6" id="KW-0472">Membrane</keyword>
<dbReference type="GO" id="GO:0000139">
    <property type="term" value="C:Golgi membrane"/>
    <property type="evidence" value="ECO:0007669"/>
    <property type="project" value="UniProtKB-SubCell"/>
</dbReference>
<dbReference type="OrthoDB" id="820602at2759"/>
<sequence>MSTLKEFALLIIVLGVVSIVCQFSQYSYWLPLTSHGDLIQYTVHDSSGDIHHSRAFFLLNHEAMEKDFKVFVYPGGNPGTCYHSTNNTLKSNYASEHYFFMNLIDSPFFTKNPLEAHLFFIPISCQPFSDEHHPPLTSHLTLSGMHLKQRFFSMEEPLPDYKEKAIKRYVEGLISTYPYWNRTLGADHFFVSCHNIGNMATEEIPFLLKNAIRLVCSPSYDSNYIPHKDVALPQILELSLPPDGHDAILARSTVESRPLLLSQEMINTPRNKLGFWAGSPNSDVRKKLVAFQKDFQEFEFHFVEKVKRATVLYNFEKEIYGSKFCICPRGETQVGGVCLSESMAFGCVPVIMSDYYDLPFNDILDWDEFSVIIKEDDVLELEKILKSIPEGKYEKMHQNVLKVRKYFKWHSPPDKYDEFHLVMHELWKRRHIIRY</sequence>
<evidence type="ECO:0000256" key="1">
    <source>
        <dbReference type="ARBA" id="ARBA00004323"/>
    </source>
</evidence>
<keyword evidence="3" id="KW-0808">Transferase</keyword>
<dbReference type="Pfam" id="PF03016">
    <property type="entry name" value="Exostosin_GT47"/>
    <property type="match status" value="1"/>
</dbReference>
<accession>A0A835JLL1</accession>
<dbReference type="PANTHER" id="PTHR11062:SF43">
    <property type="entry name" value="EXOSTOSIN FAMILY PROTEIN"/>
    <property type="match status" value="1"/>
</dbReference>
<evidence type="ECO:0000313" key="8">
    <source>
        <dbReference type="EMBL" id="KAF9671651.1"/>
    </source>
</evidence>
<protein>
    <recommendedName>
        <fullName evidence="7">Exostosin GT47 domain-containing protein</fullName>
    </recommendedName>
</protein>
<feature type="transmembrane region" description="Helical" evidence="6">
    <location>
        <begin position="7"/>
        <end position="29"/>
    </location>
</feature>
<dbReference type="AlphaFoldDB" id="A0A835JLL1"/>
<evidence type="ECO:0000256" key="5">
    <source>
        <dbReference type="ARBA" id="ARBA00023034"/>
    </source>
</evidence>
<comment type="subcellular location">
    <subcellularLocation>
        <location evidence="1">Golgi apparatus membrane</location>
        <topology evidence="1">Single-pass type II membrane protein</topology>
    </subcellularLocation>
</comment>
<keyword evidence="4" id="KW-0735">Signal-anchor</keyword>
<keyword evidence="5" id="KW-0333">Golgi apparatus</keyword>
<dbReference type="Proteomes" id="UP000657918">
    <property type="component" value="Unassembled WGS sequence"/>
</dbReference>
<evidence type="ECO:0000259" key="7">
    <source>
        <dbReference type="Pfam" id="PF03016"/>
    </source>
</evidence>